<keyword evidence="5 10" id="KW-0949">S-adenosyl-L-methionine</keyword>
<organism evidence="13 14">
    <name type="scientific">Digitaria exilis</name>
    <dbReference type="NCBI Taxonomy" id="1010633"/>
    <lineage>
        <taxon>Eukaryota</taxon>
        <taxon>Viridiplantae</taxon>
        <taxon>Streptophyta</taxon>
        <taxon>Embryophyta</taxon>
        <taxon>Tracheophyta</taxon>
        <taxon>Spermatophyta</taxon>
        <taxon>Magnoliopsida</taxon>
        <taxon>Liliopsida</taxon>
        <taxon>Poales</taxon>
        <taxon>Poaceae</taxon>
        <taxon>PACMAD clade</taxon>
        <taxon>Panicoideae</taxon>
        <taxon>Panicodae</taxon>
        <taxon>Paniceae</taxon>
        <taxon>Anthephorinae</taxon>
        <taxon>Digitaria</taxon>
    </lineage>
</organism>
<feature type="compositionally biased region" description="Basic and acidic residues" evidence="11">
    <location>
        <begin position="183"/>
        <end position="198"/>
    </location>
</feature>
<evidence type="ECO:0000256" key="6">
    <source>
        <dbReference type="ARBA" id="ARBA00022694"/>
    </source>
</evidence>
<comment type="function">
    <text evidence="10">Specifically methylates the N1 position of guanosine-37 in various cytoplasmic and mitochondrial tRNAs. Methylation is not dependent on the nature of the nucleoside 5' of the target nucleoside. This is the first step in the biosynthesis of wybutosine (yW), a modified base adjacent to the anticodon of tRNAs and required for accurate decoding.</text>
</comment>
<keyword evidence="3 10" id="KW-0489">Methyltransferase</keyword>
<accession>A0A835AF30</accession>
<dbReference type="HAMAP" id="MF_03152">
    <property type="entry name" value="TRM5"/>
    <property type="match status" value="1"/>
</dbReference>
<dbReference type="InterPro" id="IPR056744">
    <property type="entry name" value="TRM5/TYW2-like_N"/>
</dbReference>
<dbReference type="GO" id="GO:0052906">
    <property type="term" value="F:tRNA (guanine(37)-N1)-methyltransferase activity"/>
    <property type="evidence" value="ECO:0007669"/>
    <property type="project" value="UniProtKB-UniRule"/>
</dbReference>
<keyword evidence="2 10" id="KW-0963">Cytoplasm</keyword>
<evidence type="ECO:0000256" key="9">
    <source>
        <dbReference type="ARBA" id="ARBA00047783"/>
    </source>
</evidence>
<evidence type="ECO:0000256" key="4">
    <source>
        <dbReference type="ARBA" id="ARBA00022679"/>
    </source>
</evidence>
<feature type="binding site" evidence="10">
    <location>
        <position position="397"/>
    </location>
    <ligand>
        <name>S-adenosyl-L-methionine</name>
        <dbReference type="ChEBI" id="CHEBI:59789"/>
    </ligand>
</feature>
<dbReference type="OrthoDB" id="408788at2759"/>
<feature type="binding site" evidence="10">
    <location>
        <position position="487"/>
    </location>
    <ligand>
        <name>S-adenosyl-L-methionine</name>
        <dbReference type="ChEBI" id="CHEBI:59789"/>
    </ligand>
</feature>
<keyword evidence="8 10" id="KW-0539">Nucleus</keyword>
<dbReference type="Proteomes" id="UP000636709">
    <property type="component" value="Unassembled WGS sequence"/>
</dbReference>
<comment type="similarity">
    <text evidence="10">Belongs to the TRM5 / TYW2 family.</text>
</comment>
<comment type="caution">
    <text evidence="13">The sequence shown here is derived from an EMBL/GenBank/DDBJ whole genome shotgun (WGS) entry which is preliminary data.</text>
</comment>
<dbReference type="Pfam" id="PF25133">
    <property type="entry name" value="TYW2_N_2"/>
    <property type="match status" value="1"/>
</dbReference>
<comment type="similarity">
    <text evidence="1">Belongs to the class I-like SAM-binding methyltransferase superfamily. TRM5/TYW2 family.</text>
</comment>
<evidence type="ECO:0000259" key="12">
    <source>
        <dbReference type="PROSITE" id="PS51684"/>
    </source>
</evidence>
<keyword evidence="7 10" id="KW-0496">Mitochondrion</keyword>
<evidence type="ECO:0000313" key="13">
    <source>
        <dbReference type="EMBL" id="KAF8661818.1"/>
    </source>
</evidence>
<dbReference type="AlphaFoldDB" id="A0A835AF30"/>
<dbReference type="CDD" id="cd02440">
    <property type="entry name" value="AdoMet_MTases"/>
    <property type="match status" value="1"/>
</dbReference>
<protein>
    <recommendedName>
        <fullName evidence="10">tRNA (guanine(37)-N1)-methyltransferase</fullName>
        <ecNumber evidence="10">2.1.1.228</ecNumber>
    </recommendedName>
    <alternativeName>
        <fullName evidence="10">M1G-methyltransferase</fullName>
    </alternativeName>
    <alternativeName>
        <fullName evidence="10">tRNA [GM37] methyltransferase</fullName>
    </alternativeName>
    <alternativeName>
        <fullName evidence="10">tRNA methyltransferase 5 homolog</fullName>
    </alternativeName>
</protein>
<dbReference type="EMBL" id="JACEFO010002392">
    <property type="protein sequence ID" value="KAF8661818.1"/>
    <property type="molecule type" value="Genomic_DNA"/>
</dbReference>
<dbReference type="SUPFAM" id="SSF53335">
    <property type="entry name" value="S-adenosyl-L-methionine-dependent methyltransferases"/>
    <property type="match status" value="1"/>
</dbReference>
<comment type="subunit">
    <text evidence="10">Monomer.</text>
</comment>
<keyword evidence="14" id="KW-1185">Reference proteome</keyword>
<dbReference type="PANTHER" id="PTHR23245">
    <property type="entry name" value="TRNA METHYLTRANSFERASE"/>
    <property type="match status" value="1"/>
</dbReference>
<dbReference type="InterPro" id="IPR030382">
    <property type="entry name" value="MeTrfase_TRM5/TYW2"/>
</dbReference>
<comment type="subcellular location">
    <subcellularLocation>
        <location evidence="10">Mitochondrion matrix</location>
    </subcellularLocation>
    <subcellularLocation>
        <location evidence="10">Nucleus</location>
    </subcellularLocation>
    <subcellularLocation>
        <location evidence="10">Cytoplasm</location>
    </subcellularLocation>
    <text evidence="10">Predominantly in the mitochondria and in the nucleus.</text>
</comment>
<dbReference type="GO" id="GO:0005759">
    <property type="term" value="C:mitochondrial matrix"/>
    <property type="evidence" value="ECO:0007669"/>
    <property type="project" value="UniProtKB-SubCell"/>
</dbReference>
<feature type="binding site" evidence="10">
    <location>
        <begin position="436"/>
        <end position="437"/>
    </location>
    <ligand>
        <name>S-adenosyl-L-methionine</name>
        <dbReference type="ChEBI" id="CHEBI:59789"/>
    </ligand>
</feature>
<dbReference type="InterPro" id="IPR025792">
    <property type="entry name" value="tRNA_Gua_MeTrfase_euk"/>
</dbReference>
<evidence type="ECO:0000256" key="5">
    <source>
        <dbReference type="ARBA" id="ARBA00022691"/>
    </source>
</evidence>
<evidence type="ECO:0000313" key="14">
    <source>
        <dbReference type="Proteomes" id="UP000636709"/>
    </source>
</evidence>
<dbReference type="GO" id="GO:0002939">
    <property type="term" value="P:tRNA N1-guanine methylation"/>
    <property type="evidence" value="ECO:0007669"/>
    <property type="project" value="TreeGrafter"/>
</dbReference>
<evidence type="ECO:0000256" key="10">
    <source>
        <dbReference type="HAMAP-Rule" id="MF_03152"/>
    </source>
</evidence>
<proteinExistence type="inferred from homology"/>
<sequence>MATAQLRRHPNPQCLLPRLCRPAPARLLIRLSSEPLRFSSTSASSSQAPPPLHGPSLRRGRAPPDHPDPFARAFDLAALRVPAAACAPLERRLRGHLLNWPRVRNVARLPNDHDLLPPGLSPQSPLSHHPAAEVPGPAAPPATAVARREKLAREFNARGFLRFPNLARLSRPSPAARKRRERKGYGGDEEARREHDRDKTYVVEVVGEGTNEDDDEWKALVGEEGFGRGLWRMGPTRLLLLDESYAKRSVDELPEAVKDVLDHKTQQDESSAYELIRCQLTLFYNYWPMDEVLEALLPEGVIVPTGFETVGHIAHLNLRDEHLPYKKLIAKVVLDKNKPKIQTVVNKTNAIQNDYRTMQLEVLAGNDSLLTMVIESGLRFQVDLGTVYWNSRLATERQRLVNDIFRNSDVVCDMFSGVGPLAISAAKKVKYVYANDINPMAVEYLERNTVLNKLERKIEVFNMDARRFISAVYSTQHVHAVTQIVMNLPKDAAEFLDVFRGILHGSQSGLRCVMPMIHVYGFSKAEDPEHDLHERINIALGENVDNVEMHRVRLVAPGKWMICASFTLPESVAIAQPNYISC</sequence>
<evidence type="ECO:0000256" key="1">
    <source>
        <dbReference type="ARBA" id="ARBA00009775"/>
    </source>
</evidence>
<comment type="catalytic activity">
    <reaction evidence="9 10">
        <text>guanosine(37) in tRNA + S-adenosyl-L-methionine = N(1)-methylguanosine(37) in tRNA + S-adenosyl-L-homocysteine + H(+)</text>
        <dbReference type="Rhea" id="RHEA:36899"/>
        <dbReference type="Rhea" id="RHEA-COMP:10145"/>
        <dbReference type="Rhea" id="RHEA-COMP:10147"/>
        <dbReference type="ChEBI" id="CHEBI:15378"/>
        <dbReference type="ChEBI" id="CHEBI:57856"/>
        <dbReference type="ChEBI" id="CHEBI:59789"/>
        <dbReference type="ChEBI" id="CHEBI:73542"/>
        <dbReference type="ChEBI" id="CHEBI:74269"/>
        <dbReference type="EC" id="2.1.1.228"/>
    </reaction>
</comment>
<dbReference type="InterPro" id="IPR029063">
    <property type="entry name" value="SAM-dependent_MTases_sf"/>
</dbReference>
<name>A0A835AF30_9POAL</name>
<dbReference type="PROSITE" id="PS51684">
    <property type="entry name" value="SAM_MT_TRM5_TYW2"/>
    <property type="match status" value="1"/>
</dbReference>
<feature type="region of interest" description="Disordered" evidence="11">
    <location>
        <begin position="38"/>
        <end position="69"/>
    </location>
</feature>
<evidence type="ECO:0000256" key="11">
    <source>
        <dbReference type="SAM" id="MobiDB-lite"/>
    </source>
</evidence>
<dbReference type="Gene3D" id="3.30.300.110">
    <property type="entry name" value="Met-10+ protein-like domains"/>
    <property type="match status" value="1"/>
</dbReference>
<keyword evidence="6 10" id="KW-0819">tRNA processing</keyword>
<feature type="compositionally biased region" description="Low complexity" evidence="11">
    <location>
        <begin position="116"/>
        <end position="145"/>
    </location>
</feature>
<feature type="domain" description="SAM-dependent methyltransferase TRM5/TYW2-type" evidence="12">
    <location>
        <begin position="307"/>
        <end position="570"/>
    </location>
</feature>
<dbReference type="GO" id="GO:0070901">
    <property type="term" value="P:mitochondrial tRNA methylation"/>
    <property type="evidence" value="ECO:0007669"/>
    <property type="project" value="UniProtKB-ARBA"/>
</dbReference>
<dbReference type="EC" id="2.1.1.228" evidence="10"/>
<feature type="binding site" evidence="10">
    <location>
        <begin position="464"/>
        <end position="465"/>
    </location>
    <ligand>
        <name>S-adenosyl-L-methionine</name>
        <dbReference type="ChEBI" id="CHEBI:59789"/>
    </ligand>
</feature>
<feature type="region of interest" description="Disordered" evidence="11">
    <location>
        <begin position="171"/>
        <end position="198"/>
    </location>
</feature>
<evidence type="ECO:0000256" key="8">
    <source>
        <dbReference type="ARBA" id="ARBA00023242"/>
    </source>
</evidence>
<evidence type="ECO:0000256" key="2">
    <source>
        <dbReference type="ARBA" id="ARBA00022490"/>
    </source>
</evidence>
<evidence type="ECO:0000256" key="7">
    <source>
        <dbReference type="ARBA" id="ARBA00023128"/>
    </source>
</evidence>
<dbReference type="FunFam" id="3.40.50.150:FF:000225">
    <property type="entry name" value="tRNA (guanine(37)-N1)-methyltransferase"/>
    <property type="match status" value="1"/>
</dbReference>
<feature type="region of interest" description="Disordered" evidence="11">
    <location>
        <begin position="114"/>
        <end position="145"/>
    </location>
</feature>
<dbReference type="PANTHER" id="PTHR23245:SF43">
    <property type="entry name" value="TRNA (GUANINE(37)-N1)-METHYLTRANSFERASE 2"/>
    <property type="match status" value="1"/>
</dbReference>
<dbReference type="InterPro" id="IPR056743">
    <property type="entry name" value="TRM5-TYW2-like_MTfase"/>
</dbReference>
<dbReference type="GO" id="GO:0005634">
    <property type="term" value="C:nucleus"/>
    <property type="evidence" value="ECO:0007669"/>
    <property type="project" value="UniProtKB-SubCell"/>
</dbReference>
<reference evidence="13" key="1">
    <citation type="submission" date="2020-07" db="EMBL/GenBank/DDBJ databases">
        <title>Genome sequence and genetic diversity analysis of an under-domesticated orphan crop, white fonio (Digitaria exilis).</title>
        <authorList>
            <person name="Bennetzen J.L."/>
            <person name="Chen S."/>
            <person name="Ma X."/>
            <person name="Wang X."/>
            <person name="Yssel A.E.J."/>
            <person name="Chaluvadi S.R."/>
            <person name="Johnson M."/>
            <person name="Gangashetty P."/>
            <person name="Hamidou F."/>
            <person name="Sanogo M.D."/>
            <person name="Zwaenepoel A."/>
            <person name="Wallace J."/>
            <person name="Van De Peer Y."/>
            <person name="Van Deynze A."/>
        </authorList>
    </citation>
    <scope>NUCLEOTIDE SEQUENCE</scope>
    <source>
        <tissue evidence="13">Leaves</tissue>
    </source>
</reference>
<evidence type="ECO:0000256" key="3">
    <source>
        <dbReference type="ARBA" id="ARBA00022603"/>
    </source>
</evidence>
<keyword evidence="4 10" id="KW-0808">Transferase</keyword>
<dbReference type="FunFam" id="3.30.300.110:FF:000001">
    <property type="entry name" value="tRNA (guanine(37)-N1)-methyltransferase"/>
    <property type="match status" value="1"/>
</dbReference>
<dbReference type="Pfam" id="PF02475">
    <property type="entry name" value="TRM5-TYW2_MTfase"/>
    <property type="match status" value="1"/>
</dbReference>
<dbReference type="Gene3D" id="3.40.50.150">
    <property type="entry name" value="Vaccinia Virus protein VP39"/>
    <property type="match status" value="1"/>
</dbReference>
<gene>
    <name evidence="13" type="ORF">HU200_056775</name>
</gene>